<feature type="region of interest" description="Disordered" evidence="3">
    <location>
        <begin position="321"/>
        <end position="347"/>
    </location>
</feature>
<protein>
    <recommendedName>
        <fullName evidence="6">Galactose oxidase</fullName>
    </recommendedName>
</protein>
<dbReference type="Gene3D" id="2.120.10.80">
    <property type="entry name" value="Kelch-type beta propeller"/>
    <property type="match status" value="1"/>
</dbReference>
<dbReference type="InterPro" id="IPR015915">
    <property type="entry name" value="Kelch-typ_b-propeller"/>
</dbReference>
<feature type="non-terminal residue" evidence="4">
    <location>
        <position position="1"/>
    </location>
</feature>
<organism evidence="4 5">
    <name type="scientific">Modicella reniformis</name>
    <dbReference type="NCBI Taxonomy" id="1440133"/>
    <lineage>
        <taxon>Eukaryota</taxon>
        <taxon>Fungi</taxon>
        <taxon>Fungi incertae sedis</taxon>
        <taxon>Mucoromycota</taxon>
        <taxon>Mortierellomycotina</taxon>
        <taxon>Mortierellomycetes</taxon>
        <taxon>Mortierellales</taxon>
        <taxon>Mortierellaceae</taxon>
        <taxon>Modicella</taxon>
    </lineage>
</organism>
<evidence type="ECO:0008006" key="6">
    <source>
        <dbReference type="Google" id="ProtNLM"/>
    </source>
</evidence>
<dbReference type="Proteomes" id="UP000749646">
    <property type="component" value="Unassembled WGS sequence"/>
</dbReference>
<keyword evidence="1" id="KW-0880">Kelch repeat</keyword>
<comment type="caution">
    <text evidence="4">The sequence shown here is derived from an EMBL/GenBank/DDBJ whole genome shotgun (WGS) entry which is preliminary data.</text>
</comment>
<accession>A0A9P6MFP5</accession>
<keyword evidence="2" id="KW-0677">Repeat</keyword>
<dbReference type="EMBL" id="JAAAHW010001047">
    <property type="protein sequence ID" value="KAF9997150.1"/>
    <property type="molecule type" value="Genomic_DNA"/>
</dbReference>
<feature type="compositionally biased region" description="Low complexity" evidence="3">
    <location>
        <begin position="244"/>
        <end position="256"/>
    </location>
</feature>
<evidence type="ECO:0000256" key="1">
    <source>
        <dbReference type="ARBA" id="ARBA00022441"/>
    </source>
</evidence>
<evidence type="ECO:0000313" key="4">
    <source>
        <dbReference type="EMBL" id="KAF9997150.1"/>
    </source>
</evidence>
<feature type="region of interest" description="Disordered" evidence="3">
    <location>
        <begin position="229"/>
        <end position="256"/>
    </location>
</feature>
<sequence>YSINQNSWTPSVVSTSGELLQAIRAICDPLTGLVYINGADNMNIYNPVTNSLQHDAIPPETFMVRFFSGAIYNSVRRSIMYMGGLTGALQWEERSSITEYTITTRAWSTFATTGQIPTPRADHCMAVSEDGNTIVIFGGRIPTNYTASTPTNFTGTFYVLDVLSRTWTQEPPSSPRLYTACIIVGDQFLAWGGFDGVSTVSTTPIVFDLTKRQWVTSYTAPPNLRLTPKLIPTSVGSLPPPSSPSSSSSSISDPSSPNHAAILGGIFGVLRSDRVKYSTHLQQQTTYQDYSNKSMQSNFLEAQYPGGSPVRNPQMLKRRSFEASRNPQDGAAAMGHFSDPSAKQAPQQAVLPRVDTALHTSFNTPVSTTATPVSTTASVLNANLNEGVRATYAPDLPFYYPNRGSSSDGSDATVAMRRA</sequence>
<name>A0A9P6MFP5_9FUNG</name>
<keyword evidence="5" id="KW-1185">Reference proteome</keyword>
<reference evidence="4" key="1">
    <citation type="journal article" date="2020" name="Fungal Divers.">
        <title>Resolving the Mortierellaceae phylogeny through synthesis of multi-gene phylogenetics and phylogenomics.</title>
        <authorList>
            <person name="Vandepol N."/>
            <person name="Liber J."/>
            <person name="Desiro A."/>
            <person name="Na H."/>
            <person name="Kennedy M."/>
            <person name="Barry K."/>
            <person name="Grigoriev I.V."/>
            <person name="Miller A.N."/>
            <person name="O'Donnell K."/>
            <person name="Stajich J.E."/>
            <person name="Bonito G."/>
        </authorList>
    </citation>
    <scope>NUCLEOTIDE SEQUENCE</scope>
    <source>
        <strain evidence="4">MES-2147</strain>
    </source>
</reference>
<dbReference type="PANTHER" id="PTHR46093:SF18">
    <property type="entry name" value="FIBRONECTIN TYPE-III DOMAIN-CONTAINING PROTEIN"/>
    <property type="match status" value="1"/>
</dbReference>
<dbReference type="PANTHER" id="PTHR46093">
    <property type="entry name" value="ACYL-COA-BINDING DOMAIN-CONTAINING PROTEIN 5"/>
    <property type="match status" value="1"/>
</dbReference>
<gene>
    <name evidence="4" type="ORF">BGZ65_007264</name>
</gene>
<dbReference type="Pfam" id="PF24681">
    <property type="entry name" value="Kelch_KLHDC2_KLHL20_DRC7"/>
    <property type="match status" value="1"/>
</dbReference>
<proteinExistence type="predicted"/>
<evidence type="ECO:0000313" key="5">
    <source>
        <dbReference type="Proteomes" id="UP000749646"/>
    </source>
</evidence>
<evidence type="ECO:0000256" key="3">
    <source>
        <dbReference type="SAM" id="MobiDB-lite"/>
    </source>
</evidence>
<evidence type="ECO:0000256" key="2">
    <source>
        <dbReference type="ARBA" id="ARBA00022737"/>
    </source>
</evidence>
<dbReference type="OrthoDB" id="10251809at2759"/>
<dbReference type="SUPFAM" id="SSF117281">
    <property type="entry name" value="Kelch motif"/>
    <property type="match status" value="1"/>
</dbReference>
<dbReference type="AlphaFoldDB" id="A0A9P6MFP5"/>